<evidence type="ECO:0000313" key="1">
    <source>
        <dbReference type="EMBL" id="QBK87361.1"/>
    </source>
</evidence>
<reference evidence="1" key="1">
    <citation type="journal article" date="2019" name="MBio">
        <title>Virus Genomes from Deep Sea Sediments Expand the Ocean Megavirome and Support Independent Origins of Viral Gigantism.</title>
        <authorList>
            <person name="Backstrom D."/>
            <person name="Yutin N."/>
            <person name="Jorgensen S.L."/>
            <person name="Dharamshi J."/>
            <person name="Homa F."/>
            <person name="Zaremba-Niedwiedzka K."/>
            <person name="Spang A."/>
            <person name="Wolf Y.I."/>
            <person name="Koonin E.V."/>
            <person name="Ettema T.J."/>
        </authorList>
    </citation>
    <scope>NUCLEOTIDE SEQUENCE</scope>
</reference>
<name>A0A481YWU3_9VIRU</name>
<sequence length="235" mass="27626">MTRKYNTFSEQVQAAFEDLRLYPNSQIKILAKQMGIDCNRSHVDICKKISKKIIYIHSDKLSTANNAACARYTKQLSTDELDTIRNKVYKEFIKYKDSVTKMTSEKLHELFKRYDELCFDSDIQDYMRNANYTLRFKTSGEDTFTTEGICVNNGCDYTVTIPTEYFRNVKEITIVAGQPCKDQLECLLRVIEHELVHLIIFMFCGDSFITDQHGPLFMNTVRDLFRHTDHRHYIF</sequence>
<dbReference type="EMBL" id="MK500349">
    <property type="protein sequence ID" value="QBK87361.1"/>
    <property type="molecule type" value="Genomic_DNA"/>
</dbReference>
<organism evidence="1">
    <name type="scientific">Marseillevirus LCMAC201</name>
    <dbReference type="NCBI Taxonomy" id="2506605"/>
    <lineage>
        <taxon>Viruses</taxon>
        <taxon>Varidnaviria</taxon>
        <taxon>Bamfordvirae</taxon>
        <taxon>Nucleocytoviricota</taxon>
        <taxon>Megaviricetes</taxon>
        <taxon>Pimascovirales</taxon>
        <taxon>Pimascovirales incertae sedis</taxon>
        <taxon>Marseilleviridae</taxon>
    </lineage>
</organism>
<dbReference type="GO" id="GO:0006950">
    <property type="term" value="P:response to stress"/>
    <property type="evidence" value="ECO:0007669"/>
    <property type="project" value="UniProtKB-ARBA"/>
</dbReference>
<protein>
    <submittedName>
        <fullName evidence="1">Uncharacterized protein</fullName>
    </submittedName>
</protein>
<proteinExistence type="predicted"/>
<accession>A0A481YWU3</accession>
<gene>
    <name evidence="1" type="ORF">LCMAC201_02710</name>
</gene>